<evidence type="ECO:0000313" key="2">
    <source>
        <dbReference type="EMBL" id="KAG7298262.1"/>
    </source>
</evidence>
<dbReference type="PANTHER" id="PTHR47027:SF20">
    <property type="entry name" value="REVERSE TRANSCRIPTASE-LIKE PROTEIN WITH RNA-DIRECTED DNA POLYMERASE DOMAIN"/>
    <property type="match status" value="1"/>
</dbReference>
<comment type="caution">
    <text evidence="2">The sequence shown here is derived from an EMBL/GenBank/DDBJ whole genome shotgun (WGS) entry which is preliminary data.</text>
</comment>
<proteinExistence type="predicted"/>
<reference evidence="2 3" key="1">
    <citation type="submission" date="2021-06" db="EMBL/GenBank/DDBJ databases">
        <title>A haploid diamondback moth (Plutella xylostella L.) genome assembly resolves 31 chromosomes and identifies a diamide resistance mutation.</title>
        <authorList>
            <person name="Ward C.M."/>
            <person name="Perry K.D."/>
            <person name="Baker G."/>
            <person name="Powis K."/>
            <person name="Heckel D.G."/>
            <person name="Baxter S.W."/>
        </authorList>
    </citation>
    <scope>NUCLEOTIDE SEQUENCE [LARGE SCALE GENOMIC DNA]</scope>
    <source>
        <strain evidence="2 3">LV</strain>
        <tissue evidence="2">Single pupa</tissue>
    </source>
</reference>
<keyword evidence="3" id="KW-1185">Reference proteome</keyword>
<organism evidence="2 3">
    <name type="scientific">Plutella xylostella</name>
    <name type="common">Diamondback moth</name>
    <name type="synonym">Plutella maculipennis</name>
    <dbReference type="NCBI Taxonomy" id="51655"/>
    <lineage>
        <taxon>Eukaryota</taxon>
        <taxon>Metazoa</taxon>
        <taxon>Ecdysozoa</taxon>
        <taxon>Arthropoda</taxon>
        <taxon>Hexapoda</taxon>
        <taxon>Insecta</taxon>
        <taxon>Pterygota</taxon>
        <taxon>Neoptera</taxon>
        <taxon>Endopterygota</taxon>
        <taxon>Lepidoptera</taxon>
        <taxon>Glossata</taxon>
        <taxon>Ditrysia</taxon>
        <taxon>Yponomeutoidea</taxon>
        <taxon>Plutellidae</taxon>
        <taxon>Plutella</taxon>
    </lineage>
</organism>
<dbReference type="EMBL" id="JAHIBW010000030">
    <property type="protein sequence ID" value="KAG7295429.1"/>
    <property type="molecule type" value="Genomic_DNA"/>
</dbReference>
<dbReference type="Proteomes" id="UP000823941">
    <property type="component" value="Chromosome 25"/>
</dbReference>
<name>A0ABQ7PZ54_PLUXY</name>
<dbReference type="Proteomes" id="UP000823941">
    <property type="component" value="Chromosome 30"/>
</dbReference>
<accession>A0ABQ7PZ54</accession>
<evidence type="ECO:0000313" key="1">
    <source>
        <dbReference type="EMBL" id="KAG7295429.1"/>
    </source>
</evidence>
<evidence type="ECO:0008006" key="4">
    <source>
        <dbReference type="Google" id="ProtNLM"/>
    </source>
</evidence>
<dbReference type="EMBL" id="JAHIBW010000025">
    <property type="protein sequence ID" value="KAG7298262.1"/>
    <property type="molecule type" value="Genomic_DNA"/>
</dbReference>
<protein>
    <recommendedName>
        <fullName evidence="4">Endonuclease-reverse transcriptase</fullName>
    </recommendedName>
</protein>
<evidence type="ECO:0000313" key="3">
    <source>
        <dbReference type="Proteomes" id="UP000823941"/>
    </source>
</evidence>
<sequence>MAEIERRIKKAWSAYWSMKDIFKSNIDIKLKKIAMDTIVTPTLLYGCQTWPISNEVIHKMQIFQRSAERSMLGLTLRNKVRNTIIRNTTNIIDAAKLVCQLKWRWAGHLARTTDGRWSEKMLHWYPREARRPPGRPRRRWRDDLVSAAGINWTQLAADRDQWRSMEEAYAQYWATH</sequence>
<gene>
    <name evidence="2" type="ORF">JYU34_019084</name>
    <name evidence="1" type="ORF">JYU34_021603</name>
</gene>
<dbReference type="PANTHER" id="PTHR47027">
    <property type="entry name" value="REVERSE TRANSCRIPTASE DOMAIN-CONTAINING PROTEIN"/>
    <property type="match status" value="1"/>
</dbReference>